<dbReference type="OrthoDB" id="561288at2"/>
<proteinExistence type="predicted"/>
<keyword evidence="3" id="KW-1185">Reference proteome</keyword>
<evidence type="ECO:0000313" key="2">
    <source>
        <dbReference type="EMBL" id="AFZ05653.1"/>
    </source>
</evidence>
<dbReference type="HOGENOM" id="CLU_1179285_0_0_3"/>
<dbReference type="SMART" id="SM00028">
    <property type="entry name" value="TPR"/>
    <property type="match status" value="1"/>
</dbReference>
<dbReference type="eggNOG" id="COG0457">
    <property type="taxonomic scope" value="Bacteria"/>
</dbReference>
<dbReference type="PROSITE" id="PS50293">
    <property type="entry name" value="TPR_REGION"/>
    <property type="match status" value="1"/>
</dbReference>
<dbReference type="Pfam" id="PF00515">
    <property type="entry name" value="TPR_1"/>
    <property type="match status" value="1"/>
</dbReference>
<feature type="repeat" description="TPR" evidence="1">
    <location>
        <begin position="184"/>
        <end position="217"/>
    </location>
</feature>
<reference evidence="2 3" key="1">
    <citation type="submission" date="2012-05" db="EMBL/GenBank/DDBJ databases">
        <title>Finished chromosome of genome of Oscillatoria sp. PCC 7112.</title>
        <authorList>
            <consortium name="US DOE Joint Genome Institute"/>
            <person name="Gugger M."/>
            <person name="Coursin T."/>
            <person name="Rippka R."/>
            <person name="Tandeau De Marsac N."/>
            <person name="Huntemann M."/>
            <person name="Wei C.-L."/>
            <person name="Han J."/>
            <person name="Detter J.C."/>
            <person name="Han C."/>
            <person name="Tapia R."/>
            <person name="Davenport K."/>
            <person name="Daligault H."/>
            <person name="Erkkila T."/>
            <person name="Gu W."/>
            <person name="Munk A.C.C."/>
            <person name="Teshima H."/>
            <person name="Xu Y."/>
            <person name="Chain P."/>
            <person name="Chen A."/>
            <person name="Krypides N."/>
            <person name="Mavromatis K."/>
            <person name="Markowitz V."/>
            <person name="Szeto E."/>
            <person name="Ivanova N."/>
            <person name="Mikhailova N."/>
            <person name="Ovchinnikova G."/>
            <person name="Pagani I."/>
            <person name="Pati A."/>
            <person name="Goodwin L."/>
            <person name="Peters L."/>
            <person name="Pitluck S."/>
            <person name="Woyke T."/>
            <person name="Kerfeld C."/>
        </authorList>
    </citation>
    <scope>NUCLEOTIDE SEQUENCE [LARGE SCALE GENOMIC DNA]</scope>
    <source>
        <strain evidence="2 3">PCC 7112</strain>
    </source>
</reference>
<keyword evidence="1" id="KW-0802">TPR repeat</keyword>
<dbReference type="RefSeq" id="WP_015174979.1">
    <property type="nucleotide sequence ID" value="NC_019729.1"/>
</dbReference>
<sequence>MLDKILQFFKRLFQRIFGYPTPPTPPPGNTAIRPTLTDAEYESKFMEILEGVNAGWSRGDVAGFLIAKRLKDGELAAWLRRFGQRLLEGEHDGTAAADAVASLQELSQRLVLLGRIGSGELSEVARQIGGEILTRFPLPEVEEEDTKGRVIEAVFVGDGLGFSGEGNRRGAEDAEAESEVNLDAEAWCDRGNEQYNLGRFEEAIASYNQAIALKPDYRDALHNRDVAQRKLGEIE</sequence>
<dbReference type="STRING" id="179408.Osc7112_1103"/>
<dbReference type="Proteomes" id="UP000010478">
    <property type="component" value="Chromosome"/>
</dbReference>
<accession>K9VBZ0</accession>
<evidence type="ECO:0000256" key="1">
    <source>
        <dbReference type="PROSITE-ProRule" id="PRU00339"/>
    </source>
</evidence>
<dbReference type="InterPro" id="IPR019734">
    <property type="entry name" value="TPR_rpt"/>
</dbReference>
<dbReference type="PROSITE" id="PS50005">
    <property type="entry name" value="TPR"/>
    <property type="match status" value="1"/>
</dbReference>
<gene>
    <name evidence="2" type="ORF">Osc7112_1103</name>
</gene>
<name>K9VBZ0_9CYAN</name>
<evidence type="ECO:0000313" key="3">
    <source>
        <dbReference type="Proteomes" id="UP000010478"/>
    </source>
</evidence>
<organism evidence="2 3">
    <name type="scientific">Phormidium nigroviride PCC 7112</name>
    <dbReference type="NCBI Taxonomy" id="179408"/>
    <lineage>
        <taxon>Bacteria</taxon>
        <taxon>Bacillati</taxon>
        <taxon>Cyanobacteriota</taxon>
        <taxon>Cyanophyceae</taxon>
        <taxon>Oscillatoriophycideae</taxon>
        <taxon>Oscillatoriales</taxon>
        <taxon>Oscillatoriaceae</taxon>
        <taxon>Phormidium</taxon>
    </lineage>
</organism>
<dbReference type="EMBL" id="CP003614">
    <property type="protein sequence ID" value="AFZ05653.1"/>
    <property type="molecule type" value="Genomic_DNA"/>
</dbReference>
<dbReference type="InterPro" id="IPR011990">
    <property type="entry name" value="TPR-like_helical_dom_sf"/>
</dbReference>
<protein>
    <submittedName>
        <fullName evidence="2">Tetratricopeptide TPR_1 repeat-containing protein</fullName>
    </submittedName>
</protein>
<dbReference type="SUPFAM" id="SSF48452">
    <property type="entry name" value="TPR-like"/>
    <property type="match status" value="1"/>
</dbReference>
<dbReference type="KEGG" id="oni:Osc7112_1103"/>
<dbReference type="Gene3D" id="1.25.40.10">
    <property type="entry name" value="Tetratricopeptide repeat domain"/>
    <property type="match status" value="1"/>
</dbReference>
<dbReference type="AlphaFoldDB" id="K9VBZ0"/>